<dbReference type="Proteomes" id="UP000250235">
    <property type="component" value="Unassembled WGS sequence"/>
</dbReference>
<evidence type="ECO:0000313" key="3">
    <source>
        <dbReference type="Proteomes" id="UP000250235"/>
    </source>
</evidence>
<proteinExistence type="predicted"/>
<evidence type="ECO:0000256" key="1">
    <source>
        <dbReference type="SAM" id="MobiDB-lite"/>
    </source>
</evidence>
<protein>
    <submittedName>
        <fullName evidence="2">Uncharacterized protein</fullName>
    </submittedName>
</protein>
<sequence length="315" mass="34563">MAAARRRRPPPCCVRRSAARPPQQARRMVLVAPTSGATLLFGRPLNARSCAAQRRGRRQLSAAPCATTAWPVVRRSAIFQPPCTASAHGCRACMCARWEGGGRRTGRRPVAVSKIFVVQSEILEIRTPQNPLPMLNTLSSVSVRESRVQYLCDPRWFRDTASRGPTTIVAPESQFRNCPTDHGCFSGLPFWQLVPRSDQFREETGTSRPDEIGADGFSSSSWPEQIPAREAAAAACTGGGGVRFEEKGAAASCSREVALHPHHRDFIITPIADQIGSIDSVSKTEYYDLKNHFSEPQCKMTVLPLNSGKSRFDPC</sequence>
<dbReference type="EMBL" id="KV010760">
    <property type="protein sequence ID" value="KZV26935.1"/>
    <property type="molecule type" value="Genomic_DNA"/>
</dbReference>
<keyword evidence="3" id="KW-1185">Reference proteome</keyword>
<dbReference type="AlphaFoldDB" id="A0A2Z7AYK2"/>
<feature type="compositionally biased region" description="Basic and acidic residues" evidence="1">
    <location>
        <begin position="201"/>
        <end position="211"/>
    </location>
</feature>
<accession>A0A2Z7AYK2</accession>
<reference evidence="2 3" key="1">
    <citation type="journal article" date="2015" name="Proc. Natl. Acad. Sci. U.S.A.">
        <title>The resurrection genome of Boea hygrometrica: A blueprint for survival of dehydration.</title>
        <authorList>
            <person name="Xiao L."/>
            <person name="Yang G."/>
            <person name="Zhang L."/>
            <person name="Yang X."/>
            <person name="Zhao S."/>
            <person name="Ji Z."/>
            <person name="Zhou Q."/>
            <person name="Hu M."/>
            <person name="Wang Y."/>
            <person name="Chen M."/>
            <person name="Xu Y."/>
            <person name="Jin H."/>
            <person name="Xiao X."/>
            <person name="Hu G."/>
            <person name="Bao F."/>
            <person name="Hu Y."/>
            <person name="Wan P."/>
            <person name="Li L."/>
            <person name="Deng X."/>
            <person name="Kuang T."/>
            <person name="Xiang C."/>
            <person name="Zhu J.K."/>
            <person name="Oliver M.J."/>
            <person name="He Y."/>
        </authorList>
    </citation>
    <scope>NUCLEOTIDE SEQUENCE [LARGE SCALE GENOMIC DNA]</scope>
    <source>
        <strain evidence="3">cv. XS01</strain>
    </source>
</reference>
<organism evidence="2 3">
    <name type="scientific">Dorcoceras hygrometricum</name>
    <dbReference type="NCBI Taxonomy" id="472368"/>
    <lineage>
        <taxon>Eukaryota</taxon>
        <taxon>Viridiplantae</taxon>
        <taxon>Streptophyta</taxon>
        <taxon>Embryophyta</taxon>
        <taxon>Tracheophyta</taxon>
        <taxon>Spermatophyta</taxon>
        <taxon>Magnoliopsida</taxon>
        <taxon>eudicotyledons</taxon>
        <taxon>Gunneridae</taxon>
        <taxon>Pentapetalae</taxon>
        <taxon>asterids</taxon>
        <taxon>lamiids</taxon>
        <taxon>Lamiales</taxon>
        <taxon>Gesneriaceae</taxon>
        <taxon>Didymocarpoideae</taxon>
        <taxon>Trichosporeae</taxon>
        <taxon>Loxocarpinae</taxon>
        <taxon>Dorcoceras</taxon>
    </lineage>
</organism>
<feature type="region of interest" description="Disordered" evidence="1">
    <location>
        <begin position="201"/>
        <end position="221"/>
    </location>
</feature>
<evidence type="ECO:0000313" key="2">
    <source>
        <dbReference type="EMBL" id="KZV26935.1"/>
    </source>
</evidence>
<feature type="region of interest" description="Disordered" evidence="1">
    <location>
        <begin position="1"/>
        <end position="20"/>
    </location>
</feature>
<gene>
    <name evidence="2" type="ORF">F511_22954</name>
</gene>
<name>A0A2Z7AYK2_9LAMI</name>